<dbReference type="Proteomes" id="UP000031036">
    <property type="component" value="Unassembled WGS sequence"/>
</dbReference>
<name>A0A0B2VHT0_TOXCA</name>
<dbReference type="AlphaFoldDB" id="A0A0B2VHT0"/>
<comment type="caution">
    <text evidence="1">The sequence shown here is derived from an EMBL/GenBank/DDBJ whole genome shotgun (WGS) entry which is preliminary data.</text>
</comment>
<keyword evidence="2" id="KW-1185">Reference proteome</keyword>
<proteinExistence type="predicted"/>
<gene>
    <name evidence="1" type="ORF">Tcan_04119</name>
</gene>
<reference evidence="1 2" key="1">
    <citation type="submission" date="2014-11" db="EMBL/GenBank/DDBJ databases">
        <title>Genetic blueprint of the zoonotic pathogen Toxocara canis.</title>
        <authorList>
            <person name="Zhu X.-Q."/>
            <person name="Korhonen P.K."/>
            <person name="Cai H."/>
            <person name="Young N.D."/>
            <person name="Nejsum P."/>
            <person name="von Samson-Himmelstjerna G."/>
            <person name="Boag P.R."/>
            <person name="Tan P."/>
            <person name="Li Q."/>
            <person name="Min J."/>
            <person name="Yang Y."/>
            <person name="Wang X."/>
            <person name="Fang X."/>
            <person name="Hall R.S."/>
            <person name="Hofmann A."/>
            <person name="Sternberg P.W."/>
            <person name="Jex A.R."/>
            <person name="Gasser R.B."/>
        </authorList>
    </citation>
    <scope>NUCLEOTIDE SEQUENCE [LARGE SCALE GENOMIC DNA]</scope>
    <source>
        <strain evidence="1">PN_DK_2014</strain>
    </source>
</reference>
<organism evidence="1 2">
    <name type="scientific">Toxocara canis</name>
    <name type="common">Canine roundworm</name>
    <dbReference type="NCBI Taxonomy" id="6265"/>
    <lineage>
        <taxon>Eukaryota</taxon>
        <taxon>Metazoa</taxon>
        <taxon>Ecdysozoa</taxon>
        <taxon>Nematoda</taxon>
        <taxon>Chromadorea</taxon>
        <taxon>Rhabditida</taxon>
        <taxon>Spirurina</taxon>
        <taxon>Ascaridomorpha</taxon>
        <taxon>Ascaridoidea</taxon>
        <taxon>Toxocaridae</taxon>
        <taxon>Toxocara</taxon>
    </lineage>
</organism>
<dbReference type="EMBL" id="JPKZ01001717">
    <property type="protein sequence ID" value="KHN80555.1"/>
    <property type="molecule type" value="Genomic_DNA"/>
</dbReference>
<sequence length="118" mass="13805">MDSSANLDVSTTERWFTKRIQRGHSRFMEDFDWYSIYKENAKNAPICNFIHSGAVLNIDAMCFVHVDGYNRSPTFVLLFQEVVRVKGRWHNIKSSFLNRHYSVELCQAQIGQRWSPAS</sequence>
<accession>A0A0B2VHT0</accession>
<evidence type="ECO:0000313" key="1">
    <source>
        <dbReference type="EMBL" id="KHN80555.1"/>
    </source>
</evidence>
<evidence type="ECO:0000313" key="2">
    <source>
        <dbReference type="Proteomes" id="UP000031036"/>
    </source>
</evidence>
<protein>
    <submittedName>
        <fullName evidence="1">Uncharacterized protein</fullName>
    </submittedName>
</protein>